<dbReference type="AlphaFoldDB" id="A0A2P4WXW7"/>
<sequence>MPGKTKKGVRGDDFFLGRINGWVTVPYKSHLLLVDIQRQKRKDSHTHADNKEISRDTFREDPNIINPGDSSNYPTLDSDGEIEGGSVYHDNDDVDWVEPDPGSDDETMTRPTSSSTPH</sequence>
<dbReference type="Proteomes" id="UP000237271">
    <property type="component" value="Unassembled WGS sequence"/>
</dbReference>
<keyword evidence="3" id="KW-1185">Reference proteome</keyword>
<name>A0A2P4WXW7_9STRA</name>
<evidence type="ECO:0000313" key="2">
    <source>
        <dbReference type="EMBL" id="POM58144.1"/>
    </source>
</evidence>
<dbReference type="EMBL" id="NCKW01020344">
    <property type="protein sequence ID" value="POM58144.1"/>
    <property type="molecule type" value="Genomic_DNA"/>
</dbReference>
<feature type="region of interest" description="Disordered" evidence="1">
    <location>
        <begin position="38"/>
        <end position="118"/>
    </location>
</feature>
<feature type="compositionally biased region" description="Acidic residues" evidence="1">
    <location>
        <begin position="92"/>
        <end position="106"/>
    </location>
</feature>
<protein>
    <submittedName>
        <fullName evidence="2">Uncharacterized protein</fullName>
    </submittedName>
</protein>
<reference evidence="2 3" key="1">
    <citation type="journal article" date="2017" name="Genome Biol. Evol.">
        <title>Phytophthora megakarya and P. palmivora, closely related causal agents of cacao black pod rot, underwent increases in genome sizes and gene numbers by different mechanisms.</title>
        <authorList>
            <person name="Ali S.S."/>
            <person name="Shao J."/>
            <person name="Lary D.J."/>
            <person name="Kronmiller B."/>
            <person name="Shen D."/>
            <person name="Strem M.D."/>
            <person name="Amoako-Attah I."/>
            <person name="Akrofi A.Y."/>
            <person name="Begoude B.A."/>
            <person name="Ten Hoopen G.M."/>
            <person name="Coulibaly K."/>
            <person name="Kebe B.I."/>
            <person name="Melnick R.L."/>
            <person name="Guiltinan M.J."/>
            <person name="Tyler B.M."/>
            <person name="Meinhardt L.W."/>
            <person name="Bailey B.A."/>
        </authorList>
    </citation>
    <scope>NUCLEOTIDE SEQUENCE [LARGE SCALE GENOMIC DNA]</scope>
    <source>
        <strain evidence="3">sbr112.9</strain>
    </source>
</reference>
<feature type="compositionally biased region" description="Polar residues" evidence="1">
    <location>
        <begin position="109"/>
        <end position="118"/>
    </location>
</feature>
<evidence type="ECO:0000256" key="1">
    <source>
        <dbReference type="SAM" id="MobiDB-lite"/>
    </source>
</evidence>
<gene>
    <name evidence="2" type="ORF">PHPALM_37252</name>
</gene>
<comment type="caution">
    <text evidence="2">The sequence shown here is derived from an EMBL/GenBank/DDBJ whole genome shotgun (WGS) entry which is preliminary data.</text>
</comment>
<organism evidence="2 3">
    <name type="scientific">Phytophthora palmivora</name>
    <dbReference type="NCBI Taxonomy" id="4796"/>
    <lineage>
        <taxon>Eukaryota</taxon>
        <taxon>Sar</taxon>
        <taxon>Stramenopiles</taxon>
        <taxon>Oomycota</taxon>
        <taxon>Peronosporomycetes</taxon>
        <taxon>Peronosporales</taxon>
        <taxon>Peronosporaceae</taxon>
        <taxon>Phytophthora</taxon>
    </lineage>
</organism>
<feature type="compositionally biased region" description="Basic and acidic residues" evidence="1">
    <location>
        <begin position="45"/>
        <end position="62"/>
    </location>
</feature>
<proteinExistence type="predicted"/>
<evidence type="ECO:0000313" key="3">
    <source>
        <dbReference type="Proteomes" id="UP000237271"/>
    </source>
</evidence>
<accession>A0A2P4WXW7</accession>